<keyword evidence="4" id="KW-1185">Reference proteome</keyword>
<evidence type="ECO:0000256" key="1">
    <source>
        <dbReference type="SAM" id="MobiDB-lite"/>
    </source>
</evidence>
<feature type="transmembrane region" description="Helical" evidence="2">
    <location>
        <begin position="79"/>
        <end position="101"/>
    </location>
</feature>
<accession>A0A6A6J7E5</accession>
<dbReference type="AlphaFoldDB" id="A0A6A6J7E5"/>
<dbReference type="EMBL" id="ML986527">
    <property type="protein sequence ID" value="KAF2272073.1"/>
    <property type="molecule type" value="Genomic_DNA"/>
</dbReference>
<evidence type="ECO:0000313" key="4">
    <source>
        <dbReference type="Proteomes" id="UP000800097"/>
    </source>
</evidence>
<reference evidence="3" key="1">
    <citation type="journal article" date="2020" name="Stud. Mycol.">
        <title>101 Dothideomycetes genomes: a test case for predicting lifestyles and emergence of pathogens.</title>
        <authorList>
            <person name="Haridas S."/>
            <person name="Albert R."/>
            <person name="Binder M."/>
            <person name="Bloem J."/>
            <person name="Labutti K."/>
            <person name="Salamov A."/>
            <person name="Andreopoulos B."/>
            <person name="Baker S."/>
            <person name="Barry K."/>
            <person name="Bills G."/>
            <person name="Bluhm B."/>
            <person name="Cannon C."/>
            <person name="Castanera R."/>
            <person name="Culley D."/>
            <person name="Daum C."/>
            <person name="Ezra D."/>
            <person name="Gonzalez J."/>
            <person name="Henrissat B."/>
            <person name="Kuo A."/>
            <person name="Liang C."/>
            <person name="Lipzen A."/>
            <person name="Lutzoni F."/>
            <person name="Magnuson J."/>
            <person name="Mondo S."/>
            <person name="Nolan M."/>
            <person name="Ohm R."/>
            <person name="Pangilinan J."/>
            <person name="Park H.-J."/>
            <person name="Ramirez L."/>
            <person name="Alfaro M."/>
            <person name="Sun H."/>
            <person name="Tritt A."/>
            <person name="Yoshinaga Y."/>
            <person name="Zwiers L.-H."/>
            <person name="Turgeon B."/>
            <person name="Goodwin S."/>
            <person name="Spatafora J."/>
            <person name="Crous P."/>
            <person name="Grigoriev I."/>
        </authorList>
    </citation>
    <scope>NUCLEOTIDE SEQUENCE</scope>
    <source>
        <strain evidence="3">CBS 379.55</strain>
    </source>
</reference>
<gene>
    <name evidence="3" type="ORF">EI97DRAFT_437259</name>
</gene>
<evidence type="ECO:0000313" key="3">
    <source>
        <dbReference type="EMBL" id="KAF2272073.1"/>
    </source>
</evidence>
<keyword evidence="2" id="KW-0812">Transmembrane</keyword>
<dbReference type="GeneID" id="54552477"/>
<protein>
    <submittedName>
        <fullName evidence="3">Uncharacterized protein</fullName>
    </submittedName>
</protein>
<feature type="region of interest" description="Disordered" evidence="1">
    <location>
        <begin position="1"/>
        <end position="39"/>
    </location>
</feature>
<proteinExistence type="predicted"/>
<feature type="compositionally biased region" description="Low complexity" evidence="1">
    <location>
        <begin position="1"/>
        <end position="13"/>
    </location>
</feature>
<keyword evidence="2" id="KW-1133">Transmembrane helix</keyword>
<dbReference type="Proteomes" id="UP000800097">
    <property type="component" value="Unassembled WGS sequence"/>
</dbReference>
<sequence length="115" mass="12823">MPLSKSSYTFSSSKMVDHATYDDPPPTYSDPATDPAMGMPVLQTSQQMNDYGTILPLGDDPHSNIHDRSGEEEWSGFKIVLFVIWVGLAIILYSTIIKTFWEAYWRGQGGLYGPS</sequence>
<name>A0A6A6J7E5_WESOR</name>
<dbReference type="RefSeq" id="XP_033649612.1">
    <property type="nucleotide sequence ID" value="XM_033799302.1"/>
</dbReference>
<organism evidence="3 4">
    <name type="scientific">Westerdykella ornata</name>
    <dbReference type="NCBI Taxonomy" id="318751"/>
    <lineage>
        <taxon>Eukaryota</taxon>
        <taxon>Fungi</taxon>
        <taxon>Dikarya</taxon>
        <taxon>Ascomycota</taxon>
        <taxon>Pezizomycotina</taxon>
        <taxon>Dothideomycetes</taxon>
        <taxon>Pleosporomycetidae</taxon>
        <taxon>Pleosporales</taxon>
        <taxon>Sporormiaceae</taxon>
        <taxon>Westerdykella</taxon>
    </lineage>
</organism>
<keyword evidence="2" id="KW-0472">Membrane</keyword>
<evidence type="ECO:0000256" key="2">
    <source>
        <dbReference type="SAM" id="Phobius"/>
    </source>
</evidence>